<sequence>MFPQETSNTARNKYKRFFIGNIFWRNSLSRKRDYDFFNYKFLNR</sequence>
<dbReference type="Proteomes" id="UP000031760">
    <property type="component" value="Chromosome"/>
</dbReference>
<dbReference type="EMBL" id="AP014548">
    <property type="protein sequence ID" value="BAO54994.1"/>
    <property type="molecule type" value="Genomic_DNA"/>
</dbReference>
<keyword evidence="2" id="KW-1185">Reference proteome</keyword>
<gene>
    <name evidence="1" type="ORF">NMS_0985</name>
</gene>
<dbReference type="AlphaFoldDB" id="W8VPD5"/>
<dbReference type="KEGG" id="nmf:NMS_0985"/>
<evidence type="ECO:0000313" key="2">
    <source>
        <dbReference type="Proteomes" id="UP000031760"/>
    </source>
</evidence>
<reference evidence="1 2" key="1">
    <citation type="journal article" date="2014" name="Proc. Natl. Acad. Sci. U.S.A.">
        <title>Functional characterization of flavobacteria rhodopsins reveals a unique class of light-driven chloride pump in bacteria.</title>
        <authorList>
            <person name="Yoshizawa S."/>
            <person name="Kumagai Y."/>
            <person name="Kim H."/>
            <person name="Ogura Y."/>
            <person name="Hayashi T."/>
            <person name="Iwasaki W."/>
            <person name="DeLong E.F."/>
            <person name="Kogure K."/>
        </authorList>
    </citation>
    <scope>NUCLEOTIDE SEQUENCE [LARGE SCALE GENOMIC DNA]</scope>
    <source>
        <strain evidence="1 2">S1-08</strain>
    </source>
</reference>
<name>W8VPD5_9FLAO</name>
<organism evidence="1 2">
    <name type="scientific">Nonlabens marinus S1-08</name>
    <dbReference type="NCBI Taxonomy" id="1454201"/>
    <lineage>
        <taxon>Bacteria</taxon>
        <taxon>Pseudomonadati</taxon>
        <taxon>Bacteroidota</taxon>
        <taxon>Flavobacteriia</taxon>
        <taxon>Flavobacteriales</taxon>
        <taxon>Flavobacteriaceae</taxon>
        <taxon>Nonlabens</taxon>
    </lineage>
</organism>
<accession>W8VPD5</accession>
<proteinExistence type="predicted"/>
<protein>
    <submittedName>
        <fullName evidence="1">Uncharacterized protein</fullName>
    </submittedName>
</protein>
<evidence type="ECO:0000313" key="1">
    <source>
        <dbReference type="EMBL" id="BAO54994.1"/>
    </source>
</evidence>
<dbReference type="HOGENOM" id="CLU_3219297_0_0_10"/>
<dbReference type="STRING" id="1454201.NMS_0985"/>